<dbReference type="AlphaFoldDB" id="A0A1Y3BZS9"/>
<proteinExistence type="inferred from homology"/>
<dbReference type="GO" id="GO:0009507">
    <property type="term" value="C:chloroplast"/>
    <property type="evidence" value="ECO:0007669"/>
    <property type="project" value="InterPro"/>
</dbReference>
<dbReference type="PANTHER" id="PTHR34811:SF1">
    <property type="entry name" value="MATURASE K"/>
    <property type="match status" value="1"/>
</dbReference>
<evidence type="ECO:0000256" key="2">
    <source>
        <dbReference type="ARBA" id="ARBA00022664"/>
    </source>
</evidence>
<evidence type="ECO:0000256" key="1">
    <source>
        <dbReference type="ARBA" id="ARBA00006621"/>
    </source>
</evidence>
<dbReference type="GO" id="GO:0006397">
    <property type="term" value="P:mRNA processing"/>
    <property type="evidence" value="ECO:0007669"/>
    <property type="project" value="UniProtKB-KW"/>
</dbReference>
<dbReference type="EMBL" id="KZ113488">
    <property type="protein sequence ID" value="OTF84605.1"/>
    <property type="molecule type" value="Genomic_DNA"/>
</dbReference>
<dbReference type="InterPro" id="IPR024942">
    <property type="entry name" value="Maturase_MatK_N"/>
</dbReference>
<dbReference type="InParanoid" id="A0A1Y3BZS9"/>
<dbReference type="InterPro" id="IPR002866">
    <property type="entry name" value="Maturase_MatK"/>
</dbReference>
<protein>
    <submittedName>
        <fullName evidence="4">Putative maturase MatK, N-terminal domain-containing protein</fullName>
    </submittedName>
</protein>
<evidence type="ECO:0000313" key="4">
    <source>
        <dbReference type="EMBL" id="OTF84605.1"/>
    </source>
</evidence>
<dbReference type="STRING" id="4232.A0A1Y3BZS9"/>
<reference evidence="4" key="1">
    <citation type="submission" date="2017-02" db="EMBL/GenBank/DDBJ databases">
        <title>Sunflower complete genome.</title>
        <authorList>
            <person name="Langlade N."/>
            <person name="Munos S."/>
        </authorList>
    </citation>
    <scope>NUCLEOTIDE SEQUENCE [LARGE SCALE GENOMIC DNA]</scope>
    <source>
        <tissue evidence="4">Leaves</tissue>
    </source>
</reference>
<gene>
    <name evidence="4" type="ORF">HannXRQ_Chr00c0165g0572171</name>
</gene>
<dbReference type="Pfam" id="PF01824">
    <property type="entry name" value="MatK_N"/>
    <property type="match status" value="1"/>
</dbReference>
<comment type="similarity">
    <text evidence="1">Belongs to the intron maturase 2 family. MatK subfamily.</text>
</comment>
<organism evidence="4">
    <name type="scientific">Helianthus annuus</name>
    <name type="common">Common sunflower</name>
    <dbReference type="NCBI Taxonomy" id="4232"/>
    <lineage>
        <taxon>Eukaryota</taxon>
        <taxon>Viridiplantae</taxon>
        <taxon>Streptophyta</taxon>
        <taxon>Embryophyta</taxon>
        <taxon>Tracheophyta</taxon>
        <taxon>Spermatophyta</taxon>
        <taxon>Magnoliopsida</taxon>
        <taxon>eudicotyledons</taxon>
        <taxon>Gunneridae</taxon>
        <taxon>Pentapetalae</taxon>
        <taxon>asterids</taxon>
        <taxon>campanulids</taxon>
        <taxon>Asterales</taxon>
        <taxon>Asteraceae</taxon>
        <taxon>Asteroideae</taxon>
        <taxon>Heliantheae alliance</taxon>
        <taxon>Heliantheae</taxon>
        <taxon>Helianthus</taxon>
    </lineage>
</organism>
<sequence length="114" mass="13341">MEKFQRLDRSHYFLYPLIFQEYIYVLAHDHGLNGSILLENAGYDNKSSLLIVKRLIIRMYQQNHLILSVNDSKQTAFWGTTRILFASNVRGFFNHYGNSIVSAINIFPRKERGS</sequence>
<evidence type="ECO:0000259" key="3">
    <source>
        <dbReference type="Pfam" id="PF01824"/>
    </source>
</evidence>
<name>A0A1Y3BZS9_HELAN</name>
<keyword evidence="2" id="KW-0507">mRNA processing</keyword>
<feature type="domain" description="Maturase MatK N-terminal" evidence="3">
    <location>
        <begin position="8"/>
        <end position="90"/>
    </location>
</feature>
<dbReference type="PANTHER" id="PTHR34811">
    <property type="entry name" value="MATURASE K"/>
    <property type="match status" value="1"/>
</dbReference>
<accession>A0A1Y3BZS9</accession>